<evidence type="ECO:0000256" key="6">
    <source>
        <dbReference type="ARBA" id="ARBA00023136"/>
    </source>
</evidence>
<comment type="subcellular location">
    <subcellularLocation>
        <location evidence="1">Membrane</location>
        <topology evidence="1">Multi-pass membrane protein</topology>
    </subcellularLocation>
</comment>
<evidence type="ECO:0008006" key="9">
    <source>
        <dbReference type="Google" id="ProtNLM"/>
    </source>
</evidence>
<evidence type="ECO:0000256" key="1">
    <source>
        <dbReference type="ARBA" id="ARBA00004141"/>
    </source>
</evidence>
<dbReference type="PANTHER" id="PTHR45720:SF3">
    <property type="entry name" value="CHLORIDE CHANNEL PROTEIN CLC-KB"/>
    <property type="match status" value="1"/>
</dbReference>
<evidence type="ECO:0000313" key="8">
    <source>
        <dbReference type="Proteomes" id="UP000694404"/>
    </source>
</evidence>
<dbReference type="PRINTS" id="PR00762">
    <property type="entry name" value="CLCHANNEL"/>
</dbReference>
<dbReference type="Pfam" id="PF00654">
    <property type="entry name" value="Voltage_CLC"/>
    <property type="match status" value="1"/>
</dbReference>
<dbReference type="OMA" id="IHANHTI"/>
<dbReference type="Proteomes" id="UP000694404">
    <property type="component" value="Unplaced"/>
</dbReference>
<reference evidence="7" key="2">
    <citation type="submission" date="2025-09" db="UniProtKB">
        <authorList>
            <consortium name="Ensembl"/>
        </authorList>
    </citation>
    <scope>IDENTIFICATION</scope>
</reference>
<dbReference type="InterPro" id="IPR050970">
    <property type="entry name" value="Cl_channel_volt-gated"/>
</dbReference>
<reference evidence="7" key="1">
    <citation type="submission" date="2025-08" db="UniProtKB">
        <authorList>
            <consortium name="Ensembl"/>
        </authorList>
    </citation>
    <scope>IDENTIFICATION</scope>
</reference>
<evidence type="ECO:0000256" key="2">
    <source>
        <dbReference type="ARBA" id="ARBA00022692"/>
    </source>
</evidence>
<evidence type="ECO:0000256" key="5">
    <source>
        <dbReference type="ARBA" id="ARBA00023122"/>
    </source>
</evidence>
<keyword evidence="4" id="KW-1133">Transmembrane helix</keyword>
<evidence type="ECO:0000313" key="7">
    <source>
        <dbReference type="Ensembl" id="ENSCABP00000019708.1"/>
    </source>
</evidence>
<dbReference type="InterPro" id="IPR014743">
    <property type="entry name" value="Cl-channel_core"/>
</dbReference>
<dbReference type="GeneTree" id="ENSGT00940000164106"/>
<sequence>VAFLFPHGIQSDGVVNTITPGGYALAGAAAFSGSVTHSLSTALLAFEVTGQIAHILPVILSVLVANAIAQKPPESSGWPWCLPPTCPPAVRPLY</sequence>
<dbReference type="InterPro" id="IPR001807">
    <property type="entry name" value="ClC"/>
</dbReference>
<keyword evidence="6" id="KW-0472">Membrane</keyword>
<evidence type="ECO:0000256" key="4">
    <source>
        <dbReference type="ARBA" id="ARBA00022989"/>
    </source>
</evidence>
<dbReference type="SUPFAM" id="SSF81340">
    <property type="entry name" value="Clc chloride channel"/>
    <property type="match status" value="1"/>
</dbReference>
<protein>
    <recommendedName>
        <fullName evidence="9">Chloride channel protein</fullName>
    </recommendedName>
</protein>
<name>A0A8C0H6Z4_CHEAB</name>
<dbReference type="GO" id="GO:0005886">
    <property type="term" value="C:plasma membrane"/>
    <property type="evidence" value="ECO:0007669"/>
    <property type="project" value="TreeGrafter"/>
</dbReference>
<keyword evidence="8" id="KW-1185">Reference proteome</keyword>
<keyword evidence="5" id="KW-0129">CBS domain</keyword>
<dbReference type="Ensembl" id="ENSCABT00000021593.1">
    <property type="protein sequence ID" value="ENSCABP00000019708.1"/>
    <property type="gene ID" value="ENSCABG00000014551.1"/>
</dbReference>
<dbReference type="AlphaFoldDB" id="A0A8C0H6Z4"/>
<dbReference type="GO" id="GO:0005247">
    <property type="term" value="F:voltage-gated chloride channel activity"/>
    <property type="evidence" value="ECO:0007669"/>
    <property type="project" value="TreeGrafter"/>
</dbReference>
<evidence type="ECO:0000256" key="3">
    <source>
        <dbReference type="ARBA" id="ARBA00022737"/>
    </source>
</evidence>
<proteinExistence type="predicted"/>
<dbReference type="PANTHER" id="PTHR45720">
    <property type="entry name" value="CHLORIDE CHANNEL PROTEIN 2"/>
    <property type="match status" value="1"/>
</dbReference>
<dbReference type="Gene3D" id="1.10.3080.10">
    <property type="entry name" value="Clc chloride channel"/>
    <property type="match status" value="1"/>
</dbReference>
<organism evidence="7 8">
    <name type="scientific">Chelonoidis abingdonii</name>
    <name type="common">Abingdon island giant tortoise</name>
    <name type="synonym">Testudo abingdonii</name>
    <dbReference type="NCBI Taxonomy" id="106734"/>
    <lineage>
        <taxon>Eukaryota</taxon>
        <taxon>Metazoa</taxon>
        <taxon>Chordata</taxon>
        <taxon>Craniata</taxon>
        <taxon>Vertebrata</taxon>
        <taxon>Euteleostomi</taxon>
        <taxon>Archelosauria</taxon>
        <taxon>Testudinata</taxon>
        <taxon>Testudines</taxon>
        <taxon>Cryptodira</taxon>
        <taxon>Durocryptodira</taxon>
        <taxon>Testudinoidea</taxon>
        <taxon>Testudinidae</taxon>
        <taxon>Chelonoidis</taxon>
    </lineage>
</organism>
<keyword evidence="3" id="KW-0677">Repeat</keyword>
<accession>A0A8C0H6Z4</accession>
<keyword evidence="2" id="KW-0812">Transmembrane</keyword>